<name>A0A5J4X0H3_9EUKA</name>
<dbReference type="Gene3D" id="3.90.70.10">
    <property type="entry name" value="Cysteine proteinases"/>
    <property type="match status" value="1"/>
</dbReference>
<protein>
    <submittedName>
        <fullName evidence="1">Uncharacterized protein</fullName>
    </submittedName>
</protein>
<proteinExistence type="predicted"/>
<evidence type="ECO:0000313" key="1">
    <source>
        <dbReference type="EMBL" id="KAA6400681.1"/>
    </source>
</evidence>
<accession>A0A5J4X0H3</accession>
<organism evidence="1 2">
    <name type="scientific">Streblomastix strix</name>
    <dbReference type="NCBI Taxonomy" id="222440"/>
    <lineage>
        <taxon>Eukaryota</taxon>
        <taxon>Metamonada</taxon>
        <taxon>Preaxostyla</taxon>
        <taxon>Oxymonadida</taxon>
        <taxon>Streblomastigidae</taxon>
        <taxon>Streblomastix</taxon>
    </lineage>
</organism>
<comment type="caution">
    <text evidence="1">The sequence shown here is derived from an EMBL/GenBank/DDBJ whole genome shotgun (WGS) entry which is preliminary data.</text>
</comment>
<evidence type="ECO:0000313" key="2">
    <source>
        <dbReference type="Proteomes" id="UP000324800"/>
    </source>
</evidence>
<sequence>MSLQEVVVIQNQAKLNNTNVQPEPIPTFDNSWNLVFQAFNLLVIALAALSIQAKITVKYVNSEAEVPKHNLEGIFWNSQHPTWDKDGLLNDAWECTNDYGYGYSTLDKAKVKGDGKEDDASYIAIDAAKVPTLKISRKLTTEELSSYPGRCVTTLPVPGFSIPLDTLAQIGFTAYFLNEDDFFPSYAYTLYKQPKAAYVTGRDNTFNFNSYDIDGVNGIRYRYKQDLNMNCQRGSIDTFVYASLYNYGVVSDECVPNDFSKIKGWDASLPTSTGQQYYWDLLNGSSPIQEDTCSAGFKAYYKKYSFGTIVNGNLTTLKRAILRFGPVRVTGYYLRSDSTVEGGSHPGFANYGYIGGLIVGWNETALIEIDDFRDQDFKQAGKDIGVGKPLKITVGEGAEGVTYDIPFFETIQVFGSGVSVVRAALGLIAAVLVLPALLL</sequence>
<dbReference type="AlphaFoldDB" id="A0A5J4X0H3"/>
<gene>
    <name evidence="1" type="ORF">EZS28_003792</name>
</gene>
<reference evidence="1 2" key="1">
    <citation type="submission" date="2019-03" db="EMBL/GenBank/DDBJ databases">
        <title>Single cell metagenomics reveals metabolic interactions within the superorganism composed of flagellate Streblomastix strix and complex community of Bacteroidetes bacteria on its surface.</title>
        <authorList>
            <person name="Treitli S.C."/>
            <person name="Kolisko M."/>
            <person name="Husnik F."/>
            <person name="Keeling P."/>
            <person name="Hampl V."/>
        </authorList>
    </citation>
    <scope>NUCLEOTIDE SEQUENCE [LARGE SCALE GENOMIC DNA]</scope>
    <source>
        <strain evidence="1">ST1C</strain>
    </source>
</reference>
<dbReference type="InterPro" id="IPR038765">
    <property type="entry name" value="Papain-like_cys_pep_sf"/>
</dbReference>
<dbReference type="Proteomes" id="UP000324800">
    <property type="component" value="Unassembled WGS sequence"/>
</dbReference>
<dbReference type="EMBL" id="SNRW01000522">
    <property type="protein sequence ID" value="KAA6400681.1"/>
    <property type="molecule type" value="Genomic_DNA"/>
</dbReference>
<dbReference type="SUPFAM" id="SSF54001">
    <property type="entry name" value="Cysteine proteinases"/>
    <property type="match status" value="1"/>
</dbReference>